<protein>
    <submittedName>
        <fullName evidence="3">Uncharacterized protein</fullName>
    </submittedName>
</protein>
<feature type="chain" id="PRO_5015084642" evidence="2">
    <location>
        <begin position="25"/>
        <end position="94"/>
    </location>
</feature>
<sequence>MANGIITGFILCIIILEMVQVAEADLADDIAKCVDDCMASCTKKFPNILCEGGCKFVYCLPPAATLHANTNGSDKPNDPAQSNESPPQTDNQNP</sequence>
<gene>
    <name evidence="3" type="ORF">FSB_LOCUS31688</name>
    <name evidence="4" type="ORF">FSB_LOCUS58664</name>
</gene>
<name>A0A2N9GMX7_FAGSY</name>
<organism evidence="3">
    <name type="scientific">Fagus sylvatica</name>
    <name type="common">Beechnut</name>
    <dbReference type="NCBI Taxonomy" id="28930"/>
    <lineage>
        <taxon>Eukaryota</taxon>
        <taxon>Viridiplantae</taxon>
        <taxon>Streptophyta</taxon>
        <taxon>Embryophyta</taxon>
        <taxon>Tracheophyta</taxon>
        <taxon>Spermatophyta</taxon>
        <taxon>Magnoliopsida</taxon>
        <taxon>eudicotyledons</taxon>
        <taxon>Gunneridae</taxon>
        <taxon>Pentapetalae</taxon>
        <taxon>rosids</taxon>
        <taxon>fabids</taxon>
        <taxon>Fagales</taxon>
        <taxon>Fagaceae</taxon>
        <taxon>Fagus</taxon>
    </lineage>
</organism>
<feature type="signal peptide" evidence="2">
    <location>
        <begin position="1"/>
        <end position="24"/>
    </location>
</feature>
<dbReference type="EMBL" id="OIVN01006332">
    <property type="protein sequence ID" value="SPD30782.1"/>
    <property type="molecule type" value="Genomic_DNA"/>
</dbReference>
<evidence type="ECO:0000313" key="4">
    <source>
        <dbReference type="EMBL" id="SPD30782.1"/>
    </source>
</evidence>
<evidence type="ECO:0000256" key="2">
    <source>
        <dbReference type="SAM" id="SignalP"/>
    </source>
</evidence>
<keyword evidence="2" id="KW-0732">Signal</keyword>
<reference evidence="3" key="1">
    <citation type="submission" date="2018-02" db="EMBL/GenBank/DDBJ databases">
        <authorList>
            <person name="Cohen D.B."/>
            <person name="Kent A.D."/>
        </authorList>
    </citation>
    <scope>NUCLEOTIDE SEQUENCE</scope>
</reference>
<evidence type="ECO:0000256" key="1">
    <source>
        <dbReference type="SAM" id="MobiDB-lite"/>
    </source>
</evidence>
<dbReference type="EMBL" id="OIVN01002452">
    <property type="protein sequence ID" value="SPD03806.1"/>
    <property type="molecule type" value="Genomic_DNA"/>
</dbReference>
<feature type="region of interest" description="Disordered" evidence="1">
    <location>
        <begin position="70"/>
        <end position="94"/>
    </location>
</feature>
<dbReference type="AlphaFoldDB" id="A0A2N9GMX7"/>
<accession>A0A2N9GMX7</accession>
<evidence type="ECO:0000313" key="3">
    <source>
        <dbReference type="EMBL" id="SPD03806.1"/>
    </source>
</evidence>
<proteinExistence type="predicted"/>